<reference evidence="5" key="1">
    <citation type="submission" date="2018-05" db="EMBL/GenBank/DDBJ databases">
        <authorList>
            <person name="Liu B.-T."/>
        </authorList>
    </citation>
    <scope>NUCLEOTIDE SEQUENCE [LARGE SCALE GENOMIC DNA]</scope>
    <source>
        <strain evidence="5">WD6-1</strain>
    </source>
</reference>
<feature type="domain" description="Response regulatory" evidence="2">
    <location>
        <begin position="131"/>
        <end position="247"/>
    </location>
</feature>
<dbReference type="GO" id="GO:0000160">
    <property type="term" value="P:phosphorelay signal transduction system"/>
    <property type="evidence" value="ECO:0007669"/>
    <property type="project" value="InterPro"/>
</dbReference>
<evidence type="ECO:0000259" key="2">
    <source>
        <dbReference type="PROSITE" id="PS50110"/>
    </source>
</evidence>
<dbReference type="InterPro" id="IPR029787">
    <property type="entry name" value="Nucleotide_cyclase"/>
</dbReference>
<keyword evidence="5" id="KW-1185">Reference proteome</keyword>
<gene>
    <name evidence="4" type="ORF">DDZ18_05550</name>
</gene>
<evidence type="ECO:0000313" key="5">
    <source>
        <dbReference type="Proteomes" id="UP000245168"/>
    </source>
</evidence>
<dbReference type="PROSITE" id="PS50887">
    <property type="entry name" value="GGDEF"/>
    <property type="match status" value="1"/>
</dbReference>
<name>A0A2U2BT34_9PROT</name>
<dbReference type="AlphaFoldDB" id="A0A2U2BT34"/>
<proteinExistence type="predicted"/>
<evidence type="ECO:0000313" key="4">
    <source>
        <dbReference type="EMBL" id="PWE17164.1"/>
    </source>
</evidence>
<feature type="domain" description="GGDEF" evidence="3">
    <location>
        <begin position="297"/>
        <end position="421"/>
    </location>
</feature>
<dbReference type="Gene3D" id="3.40.50.2300">
    <property type="match status" value="1"/>
</dbReference>
<evidence type="ECO:0008006" key="6">
    <source>
        <dbReference type="Google" id="ProtNLM"/>
    </source>
</evidence>
<evidence type="ECO:0000259" key="3">
    <source>
        <dbReference type="PROSITE" id="PS50887"/>
    </source>
</evidence>
<dbReference type="SUPFAM" id="SSF51905">
    <property type="entry name" value="FAD/NAD(P)-binding domain"/>
    <property type="match status" value="1"/>
</dbReference>
<accession>A0A2U2BT34</accession>
<comment type="caution">
    <text evidence="4">The sequence shown here is derived from an EMBL/GenBank/DDBJ whole genome shotgun (WGS) entry which is preliminary data.</text>
</comment>
<protein>
    <recommendedName>
        <fullName evidence="6">Diguanylate cyclase</fullName>
    </recommendedName>
</protein>
<dbReference type="InterPro" id="IPR000160">
    <property type="entry name" value="GGDEF_dom"/>
</dbReference>
<evidence type="ECO:0000256" key="1">
    <source>
        <dbReference type="PROSITE-ProRule" id="PRU00169"/>
    </source>
</evidence>
<dbReference type="RefSeq" id="WP_109252395.1">
    <property type="nucleotide sequence ID" value="NZ_QEXV01000003.1"/>
</dbReference>
<organism evidence="4 5">
    <name type="scientific">Marinicauda salina</name>
    <dbReference type="NCBI Taxonomy" id="2135793"/>
    <lineage>
        <taxon>Bacteria</taxon>
        <taxon>Pseudomonadati</taxon>
        <taxon>Pseudomonadota</taxon>
        <taxon>Alphaproteobacteria</taxon>
        <taxon>Maricaulales</taxon>
        <taxon>Maricaulaceae</taxon>
        <taxon>Marinicauda</taxon>
    </lineage>
</organism>
<dbReference type="SUPFAM" id="SSF55073">
    <property type="entry name" value="Nucleotide cyclase"/>
    <property type="match status" value="1"/>
</dbReference>
<sequence length="421" mass="45274">MGRAADLLIIGAGDAAAEMAADLAGLGFSTHVCNGEALQRALERQRFDAAVSLEAPSVELPERLTHIAVGDHDTPASARLVDPAHPIQIAARLRAVMRLDVLEDTAQARVADVEAAGLTRLETGPGRTESTLLYIGGPDPVFMRLNAAMENAGIEVIAAFTTFNAFDYLHERAFDAVVVNAEPDPDLAHTVCSAMRRNTRLYHTPALLLTNKELYPAADEAFARGASDILHADADPEALCERVAALAEERRRRRRAKATLETCRLSALLDESTGLFEPGFARRHLDTLIARNEERNGSLALVALRAATPVEADDAHADSALVQFASMLRHCVRAEDLAVRADRNAFYLALPATGAEEAETVAARVSAIAECTAYESGDPLKPFRIDVRRAVVERDRNECADALVRRAFAAIGDGGVNRATG</sequence>
<dbReference type="OrthoDB" id="8447315at2"/>
<comment type="caution">
    <text evidence="1">Lacks conserved residue(s) required for the propagation of feature annotation.</text>
</comment>
<dbReference type="Gene3D" id="3.30.70.270">
    <property type="match status" value="1"/>
</dbReference>
<dbReference type="Pfam" id="PF00990">
    <property type="entry name" value="GGDEF"/>
    <property type="match status" value="1"/>
</dbReference>
<dbReference type="InterPro" id="IPR011006">
    <property type="entry name" value="CheY-like_superfamily"/>
</dbReference>
<dbReference type="SUPFAM" id="SSF52172">
    <property type="entry name" value="CheY-like"/>
    <property type="match status" value="1"/>
</dbReference>
<dbReference type="InterPro" id="IPR036188">
    <property type="entry name" value="FAD/NAD-bd_sf"/>
</dbReference>
<dbReference type="Proteomes" id="UP000245168">
    <property type="component" value="Unassembled WGS sequence"/>
</dbReference>
<dbReference type="PROSITE" id="PS50110">
    <property type="entry name" value="RESPONSE_REGULATORY"/>
    <property type="match status" value="1"/>
</dbReference>
<dbReference type="EMBL" id="QEXV01000003">
    <property type="protein sequence ID" value="PWE17164.1"/>
    <property type="molecule type" value="Genomic_DNA"/>
</dbReference>
<dbReference type="InterPro" id="IPR043128">
    <property type="entry name" value="Rev_trsase/Diguanyl_cyclase"/>
</dbReference>
<dbReference type="InterPro" id="IPR001789">
    <property type="entry name" value="Sig_transdc_resp-reg_receiver"/>
</dbReference>